<keyword evidence="3" id="KW-1185">Reference proteome</keyword>
<feature type="domain" description="ORC1/DEAH AAA+ ATPase" evidence="1">
    <location>
        <begin position="30"/>
        <end position="146"/>
    </location>
</feature>
<dbReference type="Proteomes" id="UP000632063">
    <property type="component" value="Unassembled WGS sequence"/>
</dbReference>
<dbReference type="Pfam" id="PF13401">
    <property type="entry name" value="AAA_22"/>
    <property type="match status" value="1"/>
</dbReference>
<dbReference type="SUPFAM" id="SSF52540">
    <property type="entry name" value="P-loop containing nucleoside triphosphate hydrolases"/>
    <property type="match status" value="1"/>
</dbReference>
<dbReference type="PANTHER" id="PTHR35894">
    <property type="entry name" value="GENERAL SECRETION PATHWAY PROTEIN A-RELATED"/>
    <property type="match status" value="1"/>
</dbReference>
<name>A0ABR9CJK2_9HYPH</name>
<evidence type="ECO:0000313" key="2">
    <source>
        <dbReference type="EMBL" id="MBD8890923.1"/>
    </source>
</evidence>
<dbReference type="PANTHER" id="PTHR35894:SF5">
    <property type="entry name" value="MU-LIKE PROPHAGE FLUMU DNA TRANSPOSITION PROTEIN B"/>
    <property type="match status" value="1"/>
</dbReference>
<keyword evidence="2" id="KW-0067">ATP-binding</keyword>
<reference evidence="2 3" key="2">
    <citation type="journal article" date="2021" name="Int. J. Syst. Evol. Microbiol.">
        <title>Roseibium litorale sp. nov., isolated from a tidal flat sediment and proposal for the reclassification of Labrenzia polysiphoniae as Roseibium polysiphoniae comb. nov.</title>
        <authorList>
            <person name="Liu Y."/>
            <person name="Pei T."/>
            <person name="Du J."/>
            <person name="Chao M."/>
            <person name="Deng M.R."/>
            <person name="Zhu H."/>
        </authorList>
    </citation>
    <scope>NUCLEOTIDE SEQUENCE [LARGE SCALE GENOMIC DNA]</scope>
    <source>
        <strain evidence="2 3">4C16A</strain>
    </source>
</reference>
<dbReference type="InterPro" id="IPR049945">
    <property type="entry name" value="AAA_22"/>
</dbReference>
<dbReference type="InterPro" id="IPR052026">
    <property type="entry name" value="ExeA_AAA_ATPase_DNA-bind"/>
</dbReference>
<keyword evidence="2" id="KW-0547">Nucleotide-binding</keyword>
<protein>
    <submittedName>
        <fullName evidence="2">ATP-binding protein</fullName>
    </submittedName>
</protein>
<dbReference type="EMBL" id="JACYXI010000002">
    <property type="protein sequence ID" value="MBD8890923.1"/>
    <property type="molecule type" value="Genomic_DNA"/>
</dbReference>
<dbReference type="InterPro" id="IPR027417">
    <property type="entry name" value="P-loop_NTPase"/>
</dbReference>
<organism evidence="2 3">
    <name type="scientific">Roseibium litorale</name>
    <dbReference type="NCBI Taxonomy" id="2803841"/>
    <lineage>
        <taxon>Bacteria</taxon>
        <taxon>Pseudomonadati</taxon>
        <taxon>Pseudomonadota</taxon>
        <taxon>Alphaproteobacteria</taxon>
        <taxon>Hyphomicrobiales</taxon>
        <taxon>Stappiaceae</taxon>
        <taxon>Roseibium</taxon>
    </lineage>
</organism>
<sequence>MNQASGGLIALKNVARFIGLMDLLINREPHTDGIGVFHGYSGYGKTYASIYAANVQTAIRLEVGDSWSKRKFLENLLTELEIKPERKTIADMTHQAILALGDDHTRPLIIDEADQLADKGMLELVREIYMHSGVPVLLIGEEKLPAKLKKVERLDNRVLEWVPAEPCDHEDAKALADLFCPGLELADSLIELLVTLSQGRARRIVANLNKMKVYARNSRQTAFNAGSFDQSWFHTGEPPRRIVRRVA</sequence>
<evidence type="ECO:0000259" key="1">
    <source>
        <dbReference type="Pfam" id="PF13401"/>
    </source>
</evidence>
<accession>A0ABR9CJK2</accession>
<proteinExistence type="predicted"/>
<dbReference type="GO" id="GO:0005524">
    <property type="term" value="F:ATP binding"/>
    <property type="evidence" value="ECO:0007669"/>
    <property type="project" value="UniProtKB-KW"/>
</dbReference>
<reference evidence="3" key="1">
    <citation type="submission" date="2020-09" db="EMBL/GenBank/DDBJ databases">
        <title>The genome sequence of strain Labrenzia suaedae 4C16A.</title>
        <authorList>
            <person name="Liu Y."/>
        </authorList>
    </citation>
    <scope>NUCLEOTIDE SEQUENCE [LARGE SCALE GENOMIC DNA]</scope>
    <source>
        <strain evidence="3">4C16A</strain>
    </source>
</reference>
<gene>
    <name evidence="2" type="ORF">IG616_05160</name>
</gene>
<comment type="caution">
    <text evidence="2">The sequence shown here is derived from an EMBL/GenBank/DDBJ whole genome shotgun (WGS) entry which is preliminary data.</text>
</comment>
<evidence type="ECO:0000313" key="3">
    <source>
        <dbReference type="Proteomes" id="UP000632063"/>
    </source>
</evidence>